<name>A0A229NZU9_9BACL</name>
<protein>
    <submittedName>
        <fullName evidence="1">Uncharacterized protein</fullName>
    </submittedName>
</protein>
<sequence>MQMCNEEELEEIPFDCQRAMRKKPEKTLGVEEAPPDGPANAGVREVLFCILEFYFMKPSHAAGRHRATKLRSVMCSVGGCLECQGSKKAI</sequence>
<keyword evidence="2" id="KW-1185">Reference proteome</keyword>
<organism evidence="1 2">
    <name type="scientific">Paenibacillus herberti</name>
    <dbReference type="NCBI Taxonomy" id="1619309"/>
    <lineage>
        <taxon>Bacteria</taxon>
        <taxon>Bacillati</taxon>
        <taxon>Bacillota</taxon>
        <taxon>Bacilli</taxon>
        <taxon>Bacillales</taxon>
        <taxon>Paenibacillaceae</taxon>
        <taxon>Paenibacillus</taxon>
    </lineage>
</organism>
<evidence type="ECO:0000313" key="2">
    <source>
        <dbReference type="Proteomes" id="UP000215145"/>
    </source>
</evidence>
<comment type="caution">
    <text evidence="1">The sequence shown here is derived from an EMBL/GenBank/DDBJ whole genome shotgun (WGS) entry which is preliminary data.</text>
</comment>
<dbReference type="AlphaFoldDB" id="A0A229NZU9"/>
<accession>A0A229NZU9</accession>
<dbReference type="EMBL" id="NMUQ01000001">
    <property type="protein sequence ID" value="OXM15523.1"/>
    <property type="molecule type" value="Genomic_DNA"/>
</dbReference>
<dbReference type="Proteomes" id="UP000215145">
    <property type="component" value="Unassembled WGS sequence"/>
</dbReference>
<proteinExistence type="predicted"/>
<reference evidence="1 2" key="1">
    <citation type="submission" date="2017-07" db="EMBL/GenBank/DDBJ databases">
        <title>Paenibacillus herberti R33 genome sequencing and assembly.</title>
        <authorList>
            <person name="Su W."/>
        </authorList>
    </citation>
    <scope>NUCLEOTIDE SEQUENCE [LARGE SCALE GENOMIC DNA]</scope>
    <source>
        <strain evidence="1 2">R33</strain>
    </source>
</reference>
<evidence type="ECO:0000313" key="1">
    <source>
        <dbReference type="EMBL" id="OXM15523.1"/>
    </source>
</evidence>
<gene>
    <name evidence="1" type="ORF">CGZ75_01945</name>
</gene>